<sequence>MGDGASHVFMPCLCSMARQLTGQRIGGECLRPAQTRADEAADPPTKDAARADAFDYIEMLYNSTNAAIVPMTICGL</sequence>
<gene>
    <name evidence="1" type="ordered locus">XALc_0960</name>
</gene>
<name>D2UCP4_XANAP</name>
<accession>D2UCP4</accession>
<proteinExistence type="predicted"/>
<protein>
    <submittedName>
        <fullName evidence="1">Putative isxac3 transposase orfb protein</fullName>
    </submittedName>
</protein>
<evidence type="ECO:0000313" key="2">
    <source>
        <dbReference type="Proteomes" id="UP000001890"/>
    </source>
</evidence>
<evidence type="ECO:0000313" key="1">
    <source>
        <dbReference type="EMBL" id="CBA15477.1"/>
    </source>
</evidence>
<dbReference type="STRING" id="380358.XALC_0960"/>
<dbReference type="KEGG" id="xal:XALC_0960"/>
<keyword evidence="2" id="KW-1185">Reference proteome</keyword>
<organism evidence="1 2">
    <name type="scientific">Xanthomonas albilineans (strain GPE PC73 / CFBP 7063)</name>
    <dbReference type="NCBI Taxonomy" id="380358"/>
    <lineage>
        <taxon>Bacteria</taxon>
        <taxon>Pseudomonadati</taxon>
        <taxon>Pseudomonadota</taxon>
        <taxon>Gammaproteobacteria</taxon>
        <taxon>Lysobacterales</taxon>
        <taxon>Lysobacteraceae</taxon>
        <taxon>Xanthomonas</taxon>
    </lineage>
</organism>
<dbReference type="Proteomes" id="UP000001890">
    <property type="component" value="Chromosome"/>
</dbReference>
<dbReference type="EMBL" id="FP565176">
    <property type="protein sequence ID" value="CBA15477.1"/>
    <property type="molecule type" value="Genomic_DNA"/>
</dbReference>
<dbReference type="AlphaFoldDB" id="D2UCP4"/>
<reference evidence="1 2" key="1">
    <citation type="journal article" date="2009" name="BMC Genomics">
        <title>The complete genome sequence of Xanthomonas albilineans provides new insights into the reductive genome evolution of the xylem-limited Xanthomonadaceae.</title>
        <authorList>
            <person name="Pieretti I."/>
            <person name="Royer M."/>
            <person name="Barbe V."/>
            <person name="Carrere S."/>
            <person name="Koebnik R."/>
            <person name="Cociancich S."/>
            <person name="Couloux A."/>
            <person name="Darrasse A."/>
            <person name="Gouzy J."/>
            <person name="Jacques M.A."/>
            <person name="Lauber E."/>
            <person name="Manceau C."/>
            <person name="Mangenot S."/>
            <person name="Poussier S."/>
            <person name="Segurens B."/>
            <person name="Szurek B."/>
            <person name="Verdier V."/>
            <person name="Arlat M."/>
            <person name="Rott P."/>
        </authorList>
    </citation>
    <scope>NUCLEOTIDE SEQUENCE [LARGE SCALE GENOMIC DNA]</scope>
    <source>
        <strain evidence="2">GPE PC73 / CFBP 7063</strain>
    </source>
</reference>